<protein>
    <submittedName>
        <fullName evidence="5">Sulfide:quinone oxidoreductase</fullName>
    </submittedName>
</protein>
<keyword evidence="4" id="KW-0560">Oxidoreductase</keyword>
<keyword evidence="2" id="KW-0285">Flavoprotein</keyword>
<dbReference type="Gene3D" id="3.50.50.100">
    <property type="match status" value="1"/>
</dbReference>
<dbReference type="AlphaFoldDB" id="A0A1W1CJQ1"/>
<evidence type="ECO:0000256" key="1">
    <source>
        <dbReference type="ARBA" id="ARBA00001974"/>
    </source>
</evidence>
<dbReference type="PANTHER" id="PTHR42913:SF6">
    <property type="entry name" value="SULFIDE-QUINONE REDUCTASE"/>
    <property type="match status" value="1"/>
</dbReference>
<dbReference type="EMBL" id="FPHM01000097">
    <property type="protein sequence ID" value="SFV65999.1"/>
    <property type="molecule type" value="Genomic_DNA"/>
</dbReference>
<dbReference type="GO" id="GO:0003955">
    <property type="term" value="F:NAD(P)H dehydrogenase (quinone) activity"/>
    <property type="evidence" value="ECO:0007669"/>
    <property type="project" value="TreeGrafter"/>
</dbReference>
<organism evidence="5">
    <name type="scientific">hydrothermal vent metagenome</name>
    <dbReference type="NCBI Taxonomy" id="652676"/>
    <lineage>
        <taxon>unclassified sequences</taxon>
        <taxon>metagenomes</taxon>
        <taxon>ecological metagenomes</taxon>
    </lineage>
</organism>
<evidence type="ECO:0000256" key="2">
    <source>
        <dbReference type="ARBA" id="ARBA00022630"/>
    </source>
</evidence>
<dbReference type="InterPro" id="IPR051169">
    <property type="entry name" value="NADH-Q_oxidoreductase"/>
</dbReference>
<dbReference type="GO" id="GO:0019646">
    <property type="term" value="P:aerobic electron transport chain"/>
    <property type="evidence" value="ECO:0007669"/>
    <property type="project" value="TreeGrafter"/>
</dbReference>
<name>A0A1W1CJQ1_9ZZZZ</name>
<evidence type="ECO:0000313" key="5">
    <source>
        <dbReference type="EMBL" id="SFV65999.1"/>
    </source>
</evidence>
<gene>
    <name evidence="5" type="ORF">MNB_SV-13-589</name>
</gene>
<proteinExistence type="predicted"/>
<sequence>MARVIIMGGGVAGHTTATFARKWLGKEHEVVVVTPNSQWNWIPSNIWVGVGQMSKKDVVFPLAPIYKKAGIIYKQALATEIHPQGSQDNNSPYIVIQSTNPDTQGQTENLDYDYLVNATGPKLNFDATEGLGNGQGELGSHTVSVCTADHAVHANTELQALFAKAKTAKEAGSDEKFKILVGTGHGMCTCQGAAFEYIFNIEHEANKAGIREMLEIKWISNEAFLGDFGMGGLHMKVGGYAVSSKLFAESLYAERDVEWIIGAHTSKVEDGKIEYELLDGTMHEETFDFAMLIPPFSGVDLQAFDKAGKNISEQMFAPNKFMKVDAKYDAGAYENWKASDWPETYQTPDYENIFAAGISFAPPHLISKPMTSPNGTPINPTPPRTGMPAGIIGKAVAHSVCDLIKEGKEATLKKASMAEMGAACVASAGKGVFSGSAAAMTVYPVVPDFEKYPGTGRDTNHTFGEIGLAGHWIKHILHHMFIYKAKLKPGWTLIPE</sequence>
<comment type="cofactor">
    <cofactor evidence="1">
        <name>FAD</name>
        <dbReference type="ChEBI" id="CHEBI:57692"/>
    </cofactor>
</comment>
<dbReference type="SUPFAM" id="SSF51905">
    <property type="entry name" value="FAD/NAD(P)-binding domain"/>
    <property type="match status" value="1"/>
</dbReference>
<evidence type="ECO:0000256" key="3">
    <source>
        <dbReference type="ARBA" id="ARBA00022827"/>
    </source>
</evidence>
<dbReference type="PANTHER" id="PTHR42913">
    <property type="entry name" value="APOPTOSIS-INDUCING FACTOR 1"/>
    <property type="match status" value="1"/>
</dbReference>
<keyword evidence="3" id="KW-0274">FAD</keyword>
<accession>A0A1W1CJQ1</accession>
<dbReference type="InterPro" id="IPR036188">
    <property type="entry name" value="FAD/NAD-bd_sf"/>
</dbReference>
<reference evidence="5" key="1">
    <citation type="submission" date="2016-10" db="EMBL/GenBank/DDBJ databases">
        <authorList>
            <person name="de Groot N.N."/>
        </authorList>
    </citation>
    <scope>NUCLEOTIDE SEQUENCE</scope>
</reference>
<evidence type="ECO:0000256" key="4">
    <source>
        <dbReference type="ARBA" id="ARBA00023002"/>
    </source>
</evidence>